<name>A0A9P6T2H3_9FUNG</name>
<proteinExistence type="predicted"/>
<feature type="compositionally biased region" description="Basic and acidic residues" evidence="1">
    <location>
        <begin position="244"/>
        <end position="255"/>
    </location>
</feature>
<evidence type="ECO:0000313" key="2">
    <source>
        <dbReference type="EMBL" id="KAG0020343.1"/>
    </source>
</evidence>
<feature type="region of interest" description="Disordered" evidence="1">
    <location>
        <begin position="234"/>
        <end position="258"/>
    </location>
</feature>
<evidence type="ECO:0008006" key="4">
    <source>
        <dbReference type="Google" id="ProtNLM"/>
    </source>
</evidence>
<accession>A0A9P6T2H3</accession>
<evidence type="ECO:0000256" key="1">
    <source>
        <dbReference type="SAM" id="MobiDB-lite"/>
    </source>
</evidence>
<gene>
    <name evidence="2" type="ORF">BGZ80_004357</name>
</gene>
<dbReference type="AlphaFoldDB" id="A0A9P6T2H3"/>
<organism evidence="2 3">
    <name type="scientific">Entomortierella chlamydospora</name>
    <dbReference type="NCBI Taxonomy" id="101097"/>
    <lineage>
        <taxon>Eukaryota</taxon>
        <taxon>Fungi</taxon>
        <taxon>Fungi incertae sedis</taxon>
        <taxon>Mucoromycota</taxon>
        <taxon>Mortierellomycotina</taxon>
        <taxon>Mortierellomycetes</taxon>
        <taxon>Mortierellales</taxon>
        <taxon>Mortierellaceae</taxon>
        <taxon>Entomortierella</taxon>
    </lineage>
</organism>
<dbReference type="EMBL" id="JAAAID010000223">
    <property type="protein sequence ID" value="KAG0020343.1"/>
    <property type="molecule type" value="Genomic_DNA"/>
</dbReference>
<protein>
    <recommendedName>
        <fullName evidence="4">DUF937 domain-containing protein</fullName>
    </recommendedName>
</protein>
<evidence type="ECO:0000313" key="3">
    <source>
        <dbReference type="Proteomes" id="UP000703661"/>
    </source>
</evidence>
<reference evidence="2" key="1">
    <citation type="journal article" date="2020" name="Fungal Divers.">
        <title>Resolving the Mortierellaceae phylogeny through synthesis of multi-gene phylogenetics and phylogenomics.</title>
        <authorList>
            <person name="Vandepol N."/>
            <person name="Liber J."/>
            <person name="Desiro A."/>
            <person name="Na H."/>
            <person name="Kennedy M."/>
            <person name="Barry K."/>
            <person name="Grigoriev I.V."/>
            <person name="Miller A.N."/>
            <person name="O'Donnell K."/>
            <person name="Stajich J.E."/>
            <person name="Bonito G."/>
        </authorList>
    </citation>
    <scope>NUCLEOTIDE SEQUENCE</scope>
    <source>
        <strain evidence="2">NRRL 2769</strain>
    </source>
</reference>
<keyword evidence="3" id="KW-1185">Reference proteome</keyword>
<sequence>MEALTPILMNFLEEHARPHVKEKVSEELDETKVDLKENLPDSVMEHLKSQDANPMISQVADSMGDKLMEHIRKITNLTVETASEGMDLLLTDGVMNIARGILTEDSDGKGFNLDFLNKGKEGMVETTMIASKPVIKQVSTNISHKVSTHVPSHIGRAVQEFIDEHGGPNGPMAMVAGLFAKFTTSLEGELRGKVFSVEYIEKTALTMITGVSSGLSGEGGHGIGGLIGGLIQKKLGGDSDDDEDGKKSQGGKGDDPMALIGSLATQFFQSREN</sequence>
<dbReference type="Proteomes" id="UP000703661">
    <property type="component" value="Unassembled WGS sequence"/>
</dbReference>
<comment type="caution">
    <text evidence="2">The sequence shown here is derived from an EMBL/GenBank/DDBJ whole genome shotgun (WGS) entry which is preliminary data.</text>
</comment>